<accession>A0AAN6UQG8</accession>
<dbReference type="EMBL" id="MU853404">
    <property type="protein sequence ID" value="KAK4136036.1"/>
    <property type="molecule type" value="Genomic_DNA"/>
</dbReference>
<organism evidence="2 3">
    <name type="scientific">Trichocladium antarcticum</name>
    <dbReference type="NCBI Taxonomy" id="1450529"/>
    <lineage>
        <taxon>Eukaryota</taxon>
        <taxon>Fungi</taxon>
        <taxon>Dikarya</taxon>
        <taxon>Ascomycota</taxon>
        <taxon>Pezizomycotina</taxon>
        <taxon>Sordariomycetes</taxon>
        <taxon>Sordariomycetidae</taxon>
        <taxon>Sordariales</taxon>
        <taxon>Chaetomiaceae</taxon>
        <taxon>Trichocladium</taxon>
    </lineage>
</organism>
<evidence type="ECO:0000313" key="2">
    <source>
        <dbReference type="EMBL" id="KAK4136036.1"/>
    </source>
</evidence>
<feature type="compositionally biased region" description="Low complexity" evidence="1">
    <location>
        <begin position="97"/>
        <end position="109"/>
    </location>
</feature>
<sequence>MAPLPVLVAFNTQRIPPSIIHAPKGRNSGDLSSKVRGVSSRCQILAGQPIRTLTRRHTFRVHDDGHWRTWGPRLLPYQYTARQEGQHGVQPDRRGSRSSGPGPRVFSRSTPHYYRMAGAKGGEIC</sequence>
<proteinExistence type="predicted"/>
<feature type="region of interest" description="Disordered" evidence="1">
    <location>
        <begin position="82"/>
        <end position="109"/>
    </location>
</feature>
<gene>
    <name evidence="2" type="ORF">BT67DRAFT_229927</name>
</gene>
<evidence type="ECO:0000313" key="3">
    <source>
        <dbReference type="Proteomes" id="UP001304895"/>
    </source>
</evidence>
<reference evidence="2" key="2">
    <citation type="submission" date="2023-05" db="EMBL/GenBank/DDBJ databases">
        <authorList>
            <consortium name="Lawrence Berkeley National Laboratory"/>
            <person name="Steindorff A."/>
            <person name="Hensen N."/>
            <person name="Bonometti L."/>
            <person name="Westerberg I."/>
            <person name="Brannstrom I.O."/>
            <person name="Guillou S."/>
            <person name="Cros-Aarteil S."/>
            <person name="Calhoun S."/>
            <person name="Haridas S."/>
            <person name="Kuo A."/>
            <person name="Mondo S."/>
            <person name="Pangilinan J."/>
            <person name="Riley R."/>
            <person name="Labutti K."/>
            <person name="Andreopoulos B."/>
            <person name="Lipzen A."/>
            <person name="Chen C."/>
            <person name="Yanf M."/>
            <person name="Daum C."/>
            <person name="Ng V."/>
            <person name="Clum A."/>
            <person name="Ohm R."/>
            <person name="Martin F."/>
            <person name="Silar P."/>
            <person name="Natvig D."/>
            <person name="Lalanne C."/>
            <person name="Gautier V."/>
            <person name="Ament-Velasquez S.L."/>
            <person name="Kruys A."/>
            <person name="Hutchinson M.I."/>
            <person name="Powell A.J."/>
            <person name="Barry K."/>
            <person name="Miller A.N."/>
            <person name="Grigoriev I.V."/>
            <person name="Debuchy R."/>
            <person name="Gladieux P."/>
            <person name="Thoren M.H."/>
            <person name="Johannesson H."/>
        </authorList>
    </citation>
    <scope>NUCLEOTIDE SEQUENCE</scope>
    <source>
        <strain evidence="2">CBS 123565</strain>
    </source>
</reference>
<dbReference type="Proteomes" id="UP001304895">
    <property type="component" value="Unassembled WGS sequence"/>
</dbReference>
<evidence type="ECO:0000256" key="1">
    <source>
        <dbReference type="SAM" id="MobiDB-lite"/>
    </source>
</evidence>
<name>A0AAN6UQG8_9PEZI</name>
<reference evidence="2" key="1">
    <citation type="journal article" date="2023" name="Mol. Phylogenet. Evol.">
        <title>Genome-scale phylogeny and comparative genomics of the fungal order Sordariales.</title>
        <authorList>
            <person name="Hensen N."/>
            <person name="Bonometti L."/>
            <person name="Westerberg I."/>
            <person name="Brannstrom I.O."/>
            <person name="Guillou S."/>
            <person name="Cros-Aarteil S."/>
            <person name="Calhoun S."/>
            <person name="Haridas S."/>
            <person name="Kuo A."/>
            <person name="Mondo S."/>
            <person name="Pangilinan J."/>
            <person name="Riley R."/>
            <person name="LaButti K."/>
            <person name="Andreopoulos B."/>
            <person name="Lipzen A."/>
            <person name="Chen C."/>
            <person name="Yan M."/>
            <person name="Daum C."/>
            <person name="Ng V."/>
            <person name="Clum A."/>
            <person name="Steindorff A."/>
            <person name="Ohm R.A."/>
            <person name="Martin F."/>
            <person name="Silar P."/>
            <person name="Natvig D.O."/>
            <person name="Lalanne C."/>
            <person name="Gautier V."/>
            <person name="Ament-Velasquez S.L."/>
            <person name="Kruys A."/>
            <person name="Hutchinson M.I."/>
            <person name="Powell A.J."/>
            <person name="Barry K."/>
            <person name="Miller A.N."/>
            <person name="Grigoriev I.V."/>
            <person name="Debuchy R."/>
            <person name="Gladieux P."/>
            <person name="Hiltunen Thoren M."/>
            <person name="Johannesson H."/>
        </authorList>
    </citation>
    <scope>NUCLEOTIDE SEQUENCE</scope>
    <source>
        <strain evidence="2">CBS 123565</strain>
    </source>
</reference>
<protein>
    <submittedName>
        <fullName evidence="2">Uncharacterized protein</fullName>
    </submittedName>
</protein>
<dbReference type="AlphaFoldDB" id="A0AAN6UQG8"/>
<keyword evidence="3" id="KW-1185">Reference proteome</keyword>
<comment type="caution">
    <text evidence="2">The sequence shown here is derived from an EMBL/GenBank/DDBJ whole genome shotgun (WGS) entry which is preliminary data.</text>
</comment>